<gene>
    <name evidence="1" type="ORF">FUAX_32160</name>
</gene>
<name>A0AAU9CF27_9BACT</name>
<organism evidence="1 2">
    <name type="scientific">Fulvitalea axinellae</name>
    <dbReference type="NCBI Taxonomy" id="1182444"/>
    <lineage>
        <taxon>Bacteria</taxon>
        <taxon>Pseudomonadati</taxon>
        <taxon>Bacteroidota</taxon>
        <taxon>Cytophagia</taxon>
        <taxon>Cytophagales</taxon>
        <taxon>Persicobacteraceae</taxon>
        <taxon>Fulvitalea</taxon>
    </lineage>
</organism>
<accession>A0AAU9CF27</accession>
<dbReference type="KEGG" id="fax:FUAX_32160"/>
<proteinExistence type="predicted"/>
<keyword evidence="2" id="KW-1185">Reference proteome</keyword>
<evidence type="ECO:0000313" key="1">
    <source>
        <dbReference type="EMBL" id="BDD10784.1"/>
    </source>
</evidence>
<dbReference type="Proteomes" id="UP001348817">
    <property type="component" value="Chromosome"/>
</dbReference>
<evidence type="ECO:0008006" key="3">
    <source>
        <dbReference type="Google" id="ProtNLM"/>
    </source>
</evidence>
<dbReference type="AlphaFoldDB" id="A0AAU9CF27"/>
<dbReference type="RefSeq" id="WP_338392318.1">
    <property type="nucleotide sequence ID" value="NZ_AP025314.1"/>
</dbReference>
<protein>
    <recommendedName>
        <fullName evidence="3">Lipocalin-like domain-containing protein</fullName>
    </recommendedName>
</protein>
<dbReference type="EMBL" id="AP025314">
    <property type="protein sequence ID" value="BDD10784.1"/>
    <property type="molecule type" value="Genomic_DNA"/>
</dbReference>
<evidence type="ECO:0000313" key="2">
    <source>
        <dbReference type="Proteomes" id="UP001348817"/>
    </source>
</evidence>
<sequence length="121" mass="13789">MSKSEWKLRGRWRFEEDFHYGLAKGILILHQKKNHVHGTLTLTEFPLDGPPFKIEETVEGKIDGDMLKLRGTAYKVLQADGELIYELDAWNGHITDKKLIVGSGKGGKRINTVFTLRKVPD</sequence>
<reference evidence="1 2" key="1">
    <citation type="submission" date="2021-12" db="EMBL/GenBank/DDBJ databases">
        <title>Genome sequencing of bacteria with rrn-lacking chromosome and rrn-plasmid.</title>
        <authorList>
            <person name="Anda M."/>
            <person name="Iwasaki W."/>
        </authorList>
    </citation>
    <scope>NUCLEOTIDE SEQUENCE [LARGE SCALE GENOMIC DNA]</scope>
    <source>
        <strain evidence="1 2">DSM 100852</strain>
    </source>
</reference>